<dbReference type="Proteomes" id="UP000184368">
    <property type="component" value="Unassembled WGS sequence"/>
</dbReference>
<keyword evidence="3" id="KW-1185">Reference proteome</keyword>
<feature type="transmembrane region" description="Helical" evidence="1">
    <location>
        <begin position="21"/>
        <end position="41"/>
    </location>
</feature>
<evidence type="ECO:0000313" key="2">
    <source>
        <dbReference type="EMBL" id="SHF43695.1"/>
    </source>
</evidence>
<keyword evidence="1" id="KW-0812">Transmembrane</keyword>
<dbReference type="AlphaFoldDB" id="A0A1M5BMR4"/>
<dbReference type="RefSeq" id="WP_158069996.1">
    <property type="nucleotide sequence ID" value="NZ_FQUO01000008.1"/>
</dbReference>
<sequence length="45" mass="5226">MKNYKSRPMEQPSFKQIQNKIAFFLILFFVLFGAASLYLLLNSPA</sequence>
<protein>
    <submittedName>
        <fullName evidence="2">Uncharacterized protein</fullName>
    </submittedName>
</protein>
<evidence type="ECO:0000256" key="1">
    <source>
        <dbReference type="SAM" id="Phobius"/>
    </source>
</evidence>
<keyword evidence="1" id="KW-0472">Membrane</keyword>
<keyword evidence="1" id="KW-1133">Transmembrane helix</keyword>
<organism evidence="2 3">
    <name type="scientific">Cnuella takakiae</name>
    <dbReference type="NCBI Taxonomy" id="1302690"/>
    <lineage>
        <taxon>Bacteria</taxon>
        <taxon>Pseudomonadati</taxon>
        <taxon>Bacteroidota</taxon>
        <taxon>Chitinophagia</taxon>
        <taxon>Chitinophagales</taxon>
        <taxon>Chitinophagaceae</taxon>
        <taxon>Cnuella</taxon>
    </lineage>
</organism>
<accession>A0A1M5BMR4</accession>
<dbReference type="EMBL" id="FQUO01000008">
    <property type="protein sequence ID" value="SHF43695.1"/>
    <property type="molecule type" value="Genomic_DNA"/>
</dbReference>
<evidence type="ECO:0000313" key="3">
    <source>
        <dbReference type="Proteomes" id="UP000184368"/>
    </source>
</evidence>
<name>A0A1M5BMR4_9BACT</name>
<reference evidence="2 3" key="1">
    <citation type="submission" date="2016-11" db="EMBL/GenBank/DDBJ databases">
        <authorList>
            <person name="Jaros S."/>
            <person name="Januszkiewicz K."/>
            <person name="Wedrychowicz H."/>
        </authorList>
    </citation>
    <scope>NUCLEOTIDE SEQUENCE [LARGE SCALE GENOMIC DNA]</scope>
    <source>
        <strain evidence="2 3">DSM 26897</strain>
    </source>
</reference>
<proteinExistence type="predicted"/>
<gene>
    <name evidence="2" type="ORF">SAMN05444008_1084</name>
</gene>